<protein>
    <submittedName>
        <fullName evidence="1">Uncharacterized protein</fullName>
    </submittedName>
</protein>
<proteinExistence type="predicted"/>
<gene>
    <name evidence="1" type="ORF">LCGC14_0531510</name>
</gene>
<comment type="caution">
    <text evidence="1">The sequence shown here is derived from an EMBL/GenBank/DDBJ whole genome shotgun (WGS) entry which is preliminary data.</text>
</comment>
<sequence length="40" mass="4960">MTRKKKKDKNLIKISRTVWIAMQYKKTLKKHKEEVKKEDE</sequence>
<name>A0A0F9RVM3_9ZZZZ</name>
<evidence type="ECO:0000313" key="1">
    <source>
        <dbReference type="EMBL" id="KKN60505.1"/>
    </source>
</evidence>
<organism evidence="1">
    <name type="scientific">marine sediment metagenome</name>
    <dbReference type="NCBI Taxonomy" id="412755"/>
    <lineage>
        <taxon>unclassified sequences</taxon>
        <taxon>metagenomes</taxon>
        <taxon>ecological metagenomes</taxon>
    </lineage>
</organism>
<dbReference type="EMBL" id="LAZR01000694">
    <property type="protein sequence ID" value="KKN60505.1"/>
    <property type="molecule type" value="Genomic_DNA"/>
</dbReference>
<accession>A0A0F9RVM3</accession>
<dbReference type="AlphaFoldDB" id="A0A0F9RVM3"/>
<reference evidence="1" key="1">
    <citation type="journal article" date="2015" name="Nature">
        <title>Complex archaea that bridge the gap between prokaryotes and eukaryotes.</title>
        <authorList>
            <person name="Spang A."/>
            <person name="Saw J.H."/>
            <person name="Jorgensen S.L."/>
            <person name="Zaremba-Niedzwiedzka K."/>
            <person name="Martijn J."/>
            <person name="Lind A.E."/>
            <person name="van Eijk R."/>
            <person name="Schleper C."/>
            <person name="Guy L."/>
            <person name="Ettema T.J."/>
        </authorList>
    </citation>
    <scope>NUCLEOTIDE SEQUENCE</scope>
</reference>